<evidence type="ECO:0000256" key="2">
    <source>
        <dbReference type="ARBA" id="ARBA00007613"/>
    </source>
</evidence>
<dbReference type="InterPro" id="IPR051906">
    <property type="entry name" value="TolC-like"/>
</dbReference>
<evidence type="ECO:0000256" key="6">
    <source>
        <dbReference type="ARBA" id="ARBA00023136"/>
    </source>
</evidence>
<keyword evidence="4" id="KW-1134">Transmembrane beta strand</keyword>
<comment type="similarity">
    <text evidence="2">Belongs to the outer membrane factor (OMF) (TC 1.B.17) family.</text>
</comment>
<dbReference type="GO" id="GO:0009279">
    <property type="term" value="C:cell outer membrane"/>
    <property type="evidence" value="ECO:0007669"/>
    <property type="project" value="UniProtKB-SubCell"/>
</dbReference>
<evidence type="ECO:0000256" key="7">
    <source>
        <dbReference type="ARBA" id="ARBA00023237"/>
    </source>
</evidence>
<dbReference type="GO" id="GO:0015288">
    <property type="term" value="F:porin activity"/>
    <property type="evidence" value="ECO:0007669"/>
    <property type="project" value="TreeGrafter"/>
</dbReference>
<dbReference type="PANTHER" id="PTHR30026">
    <property type="entry name" value="OUTER MEMBRANE PROTEIN TOLC"/>
    <property type="match status" value="1"/>
</dbReference>
<dbReference type="InterPro" id="IPR003423">
    <property type="entry name" value="OMP_efflux"/>
</dbReference>
<evidence type="ECO:0000256" key="4">
    <source>
        <dbReference type="ARBA" id="ARBA00022452"/>
    </source>
</evidence>
<evidence type="ECO:0000256" key="3">
    <source>
        <dbReference type="ARBA" id="ARBA00022448"/>
    </source>
</evidence>
<dbReference type="PANTHER" id="PTHR30026:SF20">
    <property type="entry name" value="OUTER MEMBRANE PROTEIN TOLC"/>
    <property type="match status" value="1"/>
</dbReference>
<evidence type="ECO:0000256" key="5">
    <source>
        <dbReference type="ARBA" id="ARBA00022692"/>
    </source>
</evidence>
<comment type="subcellular location">
    <subcellularLocation>
        <location evidence="1">Cell outer membrane</location>
    </subcellularLocation>
</comment>
<evidence type="ECO:0000313" key="9">
    <source>
        <dbReference type="Proteomes" id="UP000178187"/>
    </source>
</evidence>
<dbReference type="Pfam" id="PF02321">
    <property type="entry name" value="OEP"/>
    <property type="match status" value="1"/>
</dbReference>
<keyword evidence="3" id="KW-0813">Transport</keyword>
<gene>
    <name evidence="8" type="ORF">A3G33_04775</name>
</gene>
<dbReference type="Proteomes" id="UP000178187">
    <property type="component" value="Unassembled WGS sequence"/>
</dbReference>
<organism evidence="8 9">
    <name type="scientific">Candidatus Danuiimicrobium aquiferis</name>
    <dbReference type="NCBI Taxonomy" id="1801832"/>
    <lineage>
        <taxon>Bacteria</taxon>
        <taxon>Pseudomonadati</taxon>
        <taxon>Candidatus Omnitrophota</taxon>
        <taxon>Candidatus Danuiimicrobium</taxon>
    </lineage>
</organism>
<protein>
    <recommendedName>
        <fullName evidence="10">TolC family protein</fullName>
    </recommendedName>
</protein>
<keyword evidence="6" id="KW-0472">Membrane</keyword>
<evidence type="ECO:0000256" key="1">
    <source>
        <dbReference type="ARBA" id="ARBA00004442"/>
    </source>
</evidence>
<dbReference type="EMBL" id="MHFR01000068">
    <property type="protein sequence ID" value="OGW95247.1"/>
    <property type="molecule type" value="Genomic_DNA"/>
</dbReference>
<dbReference type="AlphaFoldDB" id="A0A1G1KQQ1"/>
<proteinExistence type="inferred from homology"/>
<comment type="caution">
    <text evidence="8">The sequence shown here is derived from an EMBL/GenBank/DDBJ whole genome shotgun (WGS) entry which is preliminary data.</text>
</comment>
<accession>A0A1G1KQQ1</accession>
<name>A0A1G1KQQ1_9BACT</name>
<dbReference type="SUPFAM" id="SSF56954">
    <property type="entry name" value="Outer membrane efflux proteins (OEP)"/>
    <property type="match status" value="1"/>
</dbReference>
<reference evidence="8 9" key="1">
    <citation type="journal article" date="2016" name="Nat. Commun.">
        <title>Thousands of microbial genomes shed light on interconnected biogeochemical processes in an aquifer system.</title>
        <authorList>
            <person name="Anantharaman K."/>
            <person name="Brown C.T."/>
            <person name="Hug L.A."/>
            <person name="Sharon I."/>
            <person name="Castelle C.J."/>
            <person name="Probst A.J."/>
            <person name="Thomas B.C."/>
            <person name="Singh A."/>
            <person name="Wilkins M.J."/>
            <person name="Karaoz U."/>
            <person name="Brodie E.L."/>
            <person name="Williams K.H."/>
            <person name="Hubbard S.S."/>
            <person name="Banfield J.F."/>
        </authorList>
    </citation>
    <scope>NUCLEOTIDE SEQUENCE [LARGE SCALE GENOMIC DNA]</scope>
</reference>
<evidence type="ECO:0008006" key="10">
    <source>
        <dbReference type="Google" id="ProtNLM"/>
    </source>
</evidence>
<dbReference type="GO" id="GO:0015562">
    <property type="term" value="F:efflux transmembrane transporter activity"/>
    <property type="evidence" value="ECO:0007669"/>
    <property type="project" value="InterPro"/>
</dbReference>
<sequence length="458" mass="51677">MKSRERVTMKKFILGEKLTIWALAFIFISSINGSLAFSKEVEIPANKSAEKPAQPLRLEDLIEYAKQKSPEIIASQAEWLAAKKRIWIDTSLPDPMAGLDLMGDMVETRVGPQENRFMVSQEIPFPAKLWEKGKMANSEAKAAYARYQAVERDVTNRLTKLYYELYFTDASIGVIEEIKGLLKKIQSVAQARYSNMSGSQRDVAKAQAEVSMSLEKLYMLKQERESVSAMINAILDQDPMSPVGTAVLPGKPVLKYSLIELVNLSIQNRPEVKEAEAMVAKSGYAKRLAQLAYFPDLNIGFEYTQVGSGTTTESMDGKDSWMFPLRFNLPIWQNRIIPEIQEAKQMVEARNAKLREVKNTTFFEVKDAYFRFDSAIKVSDLYDEAVIPQAQIALSADQAGYEANKIDFLNLLDSERVYFNAKLSQIQFFTEALKSYSDLVRSTGVDLNEIAHEGVKKS</sequence>
<dbReference type="GO" id="GO:1990281">
    <property type="term" value="C:efflux pump complex"/>
    <property type="evidence" value="ECO:0007669"/>
    <property type="project" value="TreeGrafter"/>
</dbReference>
<evidence type="ECO:0000313" key="8">
    <source>
        <dbReference type="EMBL" id="OGW95247.1"/>
    </source>
</evidence>
<dbReference type="Gene3D" id="1.20.1600.10">
    <property type="entry name" value="Outer membrane efflux proteins (OEP)"/>
    <property type="match status" value="1"/>
</dbReference>
<keyword evidence="5" id="KW-0812">Transmembrane</keyword>
<keyword evidence="7" id="KW-0998">Cell outer membrane</keyword>